<dbReference type="Proteomes" id="UP000233556">
    <property type="component" value="Unassembled WGS sequence"/>
</dbReference>
<sequence length="117" mass="13127">MDDVDDSPTTPEKLPGLERPTQHITTTSTKKKRGEAAFLSLPDLVSSFLGSGVECTLSKFEYDSKTSGTVDMLDGRDQRDRLEKGAHMNLMRFNKAKFEVLIMGWAIPDIYTAWVKN</sequence>
<evidence type="ECO:0000313" key="3">
    <source>
        <dbReference type="Proteomes" id="UP000233556"/>
    </source>
</evidence>
<feature type="region of interest" description="Disordered" evidence="1">
    <location>
        <begin position="1"/>
        <end position="30"/>
    </location>
</feature>
<evidence type="ECO:0000256" key="1">
    <source>
        <dbReference type="SAM" id="MobiDB-lite"/>
    </source>
</evidence>
<dbReference type="EMBL" id="KZ505886">
    <property type="protein sequence ID" value="PKU43603.1"/>
    <property type="molecule type" value="Genomic_DNA"/>
</dbReference>
<dbReference type="OrthoDB" id="10056483at2759"/>
<protein>
    <submittedName>
        <fullName evidence="2">Tetratricopeptide repeat protein 33</fullName>
    </submittedName>
</protein>
<reference evidence="3" key="2">
    <citation type="submission" date="2017-12" db="EMBL/GenBank/DDBJ databases">
        <title>Genome sequence of the Bar-tailed Godwit (Limosa lapponica baueri).</title>
        <authorList>
            <person name="Lima N.C.B."/>
            <person name="Parody-Merino A.M."/>
            <person name="Battley P.F."/>
            <person name="Fidler A.E."/>
            <person name="Prosdocimi F."/>
        </authorList>
    </citation>
    <scope>NUCLEOTIDE SEQUENCE [LARGE SCALE GENOMIC DNA]</scope>
</reference>
<proteinExistence type="predicted"/>
<keyword evidence="3" id="KW-1185">Reference proteome</keyword>
<name>A0A2I0UCA0_LIMLA</name>
<evidence type="ECO:0000313" key="2">
    <source>
        <dbReference type="EMBL" id="PKU43603.1"/>
    </source>
</evidence>
<reference evidence="3" key="1">
    <citation type="submission" date="2017-11" db="EMBL/GenBank/DDBJ databases">
        <authorList>
            <person name="Lima N.C."/>
            <person name="Parody-Merino A.M."/>
            <person name="Battley P.F."/>
            <person name="Fidler A.E."/>
            <person name="Prosdocimi F."/>
        </authorList>
    </citation>
    <scope>NUCLEOTIDE SEQUENCE [LARGE SCALE GENOMIC DNA]</scope>
</reference>
<accession>A0A2I0UCA0</accession>
<dbReference type="AlphaFoldDB" id="A0A2I0UCA0"/>
<organism evidence="2 3">
    <name type="scientific">Limosa lapponica baueri</name>
    <dbReference type="NCBI Taxonomy" id="1758121"/>
    <lineage>
        <taxon>Eukaryota</taxon>
        <taxon>Metazoa</taxon>
        <taxon>Chordata</taxon>
        <taxon>Craniata</taxon>
        <taxon>Vertebrata</taxon>
        <taxon>Euteleostomi</taxon>
        <taxon>Archelosauria</taxon>
        <taxon>Archosauria</taxon>
        <taxon>Dinosauria</taxon>
        <taxon>Saurischia</taxon>
        <taxon>Theropoda</taxon>
        <taxon>Coelurosauria</taxon>
        <taxon>Aves</taxon>
        <taxon>Neognathae</taxon>
        <taxon>Neoaves</taxon>
        <taxon>Charadriiformes</taxon>
        <taxon>Scolopacidae</taxon>
        <taxon>Limosa</taxon>
    </lineage>
</organism>
<gene>
    <name evidence="2" type="ORF">llap_6100</name>
</gene>